<evidence type="ECO:0000313" key="11">
    <source>
        <dbReference type="Proteomes" id="UP000070412"/>
    </source>
</evidence>
<gene>
    <name evidence="9" type="ORF">SSS_4081</name>
</gene>
<dbReference type="SUPFAM" id="SSF116846">
    <property type="entry name" value="MIT domain"/>
    <property type="match status" value="2"/>
</dbReference>
<dbReference type="PROSITE" id="PS50203">
    <property type="entry name" value="CALPAIN_CAT"/>
    <property type="match status" value="1"/>
</dbReference>
<dbReference type="InterPro" id="IPR038765">
    <property type="entry name" value="Papain-like_cys_pep_sf"/>
</dbReference>
<feature type="active site" evidence="5 6">
    <location>
        <position position="289"/>
    </location>
</feature>
<keyword evidence="11" id="KW-1185">Reference proteome</keyword>
<reference evidence="11" key="1">
    <citation type="journal article" date="2020" name="PLoS Negl. Trop. Dis.">
        <title>High-quality nuclear genome for Sarcoptes scabiei-A critical resource for a neglected parasite.</title>
        <authorList>
            <person name="Korhonen P.K."/>
            <person name="Gasser R.B."/>
            <person name="Ma G."/>
            <person name="Wang T."/>
            <person name="Stroehlein A.J."/>
            <person name="Young N.D."/>
            <person name="Ang C.S."/>
            <person name="Fernando D.D."/>
            <person name="Lu H.C."/>
            <person name="Taylor S."/>
            <person name="Reynolds S.L."/>
            <person name="Mofiz E."/>
            <person name="Najaraj S.H."/>
            <person name="Gowda H."/>
            <person name="Madugundu A."/>
            <person name="Renuse S."/>
            <person name="Holt D."/>
            <person name="Pandey A."/>
            <person name="Papenfuss A.T."/>
            <person name="Fischer K."/>
        </authorList>
    </citation>
    <scope>NUCLEOTIDE SEQUENCE [LARGE SCALE GENOMIC DNA]</scope>
</reference>
<evidence type="ECO:0000259" key="8">
    <source>
        <dbReference type="PROSITE" id="PS50203"/>
    </source>
</evidence>
<evidence type="ECO:0000256" key="6">
    <source>
        <dbReference type="PROSITE-ProRule" id="PRU00239"/>
    </source>
</evidence>
<evidence type="ECO:0000313" key="9">
    <source>
        <dbReference type="EMBL" id="KAF7492308.1"/>
    </source>
</evidence>
<dbReference type="InterPro" id="IPR022683">
    <property type="entry name" value="Calpain_III"/>
</dbReference>
<keyword evidence="2 6" id="KW-0645">Protease</keyword>
<reference evidence="9" key="2">
    <citation type="submission" date="2020-01" db="EMBL/GenBank/DDBJ databases">
        <authorList>
            <person name="Korhonen P.K.K."/>
            <person name="Guangxu M.G."/>
            <person name="Wang T.W."/>
            <person name="Stroehlein A.J.S."/>
            <person name="Young N.D."/>
            <person name="Ang C.-S.A."/>
            <person name="Fernando D.W.F."/>
            <person name="Lu H.L."/>
            <person name="Taylor S.T."/>
            <person name="Ehtesham M.E.M."/>
            <person name="Najaraj S.H.N."/>
            <person name="Harsha G.H.G."/>
            <person name="Madugundu A.M."/>
            <person name="Renuse S.R."/>
            <person name="Holt D.H."/>
            <person name="Pandey A.P."/>
            <person name="Papenfuss A.P."/>
            <person name="Gasser R.B.G."/>
            <person name="Fischer K.F."/>
        </authorList>
    </citation>
    <scope>NUCLEOTIDE SEQUENCE</scope>
    <source>
        <strain evidence="9">SSS_KF_BRIS2020</strain>
    </source>
</reference>
<feature type="active site" evidence="5 6">
    <location>
        <position position="473"/>
    </location>
</feature>
<dbReference type="InterPro" id="IPR022684">
    <property type="entry name" value="Calpain_cysteine_protease"/>
</dbReference>
<keyword evidence="4 6" id="KW-0788">Thiol protease</keyword>
<accession>A0A834REY7</accession>
<dbReference type="EMBL" id="WVUK01000056">
    <property type="protein sequence ID" value="KAF7492308.1"/>
    <property type="molecule type" value="Genomic_DNA"/>
</dbReference>
<dbReference type="GO" id="GO:0004198">
    <property type="term" value="F:calcium-dependent cysteine-type endopeptidase activity"/>
    <property type="evidence" value="ECO:0007669"/>
    <property type="project" value="InterPro"/>
</dbReference>
<evidence type="ECO:0000256" key="2">
    <source>
        <dbReference type="ARBA" id="ARBA00022670"/>
    </source>
</evidence>
<evidence type="ECO:0000313" key="10">
    <source>
        <dbReference type="EnsemblMetazoa" id="KAF7492308.1"/>
    </source>
</evidence>
<dbReference type="InterPro" id="IPR036213">
    <property type="entry name" value="Calpain_III_sf"/>
</dbReference>
<dbReference type="Gene3D" id="1.20.58.80">
    <property type="entry name" value="Phosphotransferase system, lactose/cellobiose-type IIA subunit"/>
    <property type="match status" value="2"/>
</dbReference>
<dbReference type="PANTHER" id="PTHR46143">
    <property type="entry name" value="CALPAIN-7"/>
    <property type="match status" value="1"/>
</dbReference>
<dbReference type="OrthoDB" id="167576at2759"/>
<dbReference type="InterPro" id="IPR001300">
    <property type="entry name" value="Peptidase_C2_calpain_cat"/>
</dbReference>
<dbReference type="PANTHER" id="PTHR46143:SF1">
    <property type="entry name" value="CALPAIN-7"/>
    <property type="match status" value="1"/>
</dbReference>
<dbReference type="Gene3D" id="2.60.120.380">
    <property type="match status" value="2"/>
</dbReference>
<dbReference type="AlphaFoldDB" id="A0A834REY7"/>
<feature type="active site" evidence="5 6">
    <location>
        <position position="453"/>
    </location>
</feature>
<dbReference type="InterPro" id="IPR007330">
    <property type="entry name" value="MIT_dom"/>
</dbReference>
<evidence type="ECO:0000256" key="1">
    <source>
        <dbReference type="ARBA" id="ARBA00007623"/>
    </source>
</evidence>
<reference evidence="10" key="3">
    <citation type="submission" date="2022-06" db="UniProtKB">
        <authorList>
            <consortium name="EnsemblMetazoa"/>
        </authorList>
    </citation>
    <scope>IDENTIFICATION</scope>
</reference>
<dbReference type="Pfam" id="PF01067">
    <property type="entry name" value="Calpain_III"/>
    <property type="match status" value="1"/>
</dbReference>
<sequence>MADNVKTLLDEAQVLATLAVSYDQQKDLEASIYFYGEAIKTLHKYLEQGGELQEEFSQKIDEYQNRLIALQEKQQHLLAKENKNLKLKEESDCSVQRLEFLLKEALDEDEEGDMDEALPLYLEAIETGLKAKKEIKDHKLNERLTSIITQALERAEVIKGIDKTRPKLDKKLNKSFSFDEDAPPSFSKSGHIISGQDSYSKEEIQVLRQSSNINGIDYVPFIAQIDLRERFSTLSMFEDPKGLLALSSKQKSVIVGFRRLSELAENPLIFENFNRIDCYAIKQTIVTDCSFIASLTVASLYERRFSKRLISCIIYPQNRKREPVYNPCGKYMVILHINGILRKVIIDDRLPFSHNGQLLCSFSINKNEFWVSLLEKAYMKVMGGYDFPGSNSNIDLHALTGWIPERIALKETDVDKFFKMISSRYNAGEVLVTFSTGDISDYESERTGLVSTHAYAMLDIQNVQGKRLFLLKNPWSHVRWKGKYSERDMSSWTPELKKALNYDPNSAKNFDNGIFWIDIDSLVNFFDVCYLSWNPSLFKYVYCTHDIWRAGVGPAKDLYYMGDNPQYSLKIKNPDSSTWILLTRHIMDRDDFANNKEYIALIVYKNDGEKVILPFEPRPYIDGARINSPHYLCKLIVDKENPELRYTLVISQYEKSSTILYSLRAYSTSPFSLKKIPNIYRFKEKEKNGAWTERTAGGCRNHPETYPLNPVYEFTLSGSSRDEDNEVLIELRGPKDYAVGIEVITVSVMNQNSLNTFQRKDSGSFRRGCTYVKIKSIPNGTYQIIPATFLPGKIGPFFLYVHSTHQVQLKKIK</sequence>
<evidence type="ECO:0000256" key="3">
    <source>
        <dbReference type="ARBA" id="ARBA00022801"/>
    </source>
</evidence>
<keyword evidence="3 6" id="KW-0378">Hydrolase</keyword>
<evidence type="ECO:0000256" key="4">
    <source>
        <dbReference type="ARBA" id="ARBA00022807"/>
    </source>
</evidence>
<dbReference type="PRINTS" id="PR00704">
    <property type="entry name" value="CALPAIN"/>
</dbReference>
<dbReference type="Proteomes" id="UP000070412">
    <property type="component" value="Unassembled WGS sequence"/>
</dbReference>
<feature type="coiled-coil region" evidence="7">
    <location>
        <begin position="53"/>
        <end position="90"/>
    </location>
</feature>
<feature type="domain" description="Calpain catalytic" evidence="8">
    <location>
        <begin position="230"/>
        <end position="535"/>
    </location>
</feature>
<evidence type="ECO:0000256" key="5">
    <source>
        <dbReference type="PIRSR" id="PIRSR622684-1"/>
    </source>
</evidence>
<protein>
    <submittedName>
        <fullName evidence="9">Calpain-7</fullName>
    </submittedName>
</protein>
<dbReference type="InterPro" id="IPR051297">
    <property type="entry name" value="PalB/RIM13"/>
</dbReference>
<evidence type="ECO:0000256" key="7">
    <source>
        <dbReference type="SAM" id="Coils"/>
    </source>
</evidence>
<name>A0A834REY7_SARSC</name>
<dbReference type="InterPro" id="IPR036181">
    <property type="entry name" value="MIT_dom_sf"/>
</dbReference>
<dbReference type="Gene3D" id="3.90.70.10">
    <property type="entry name" value="Cysteine proteinases"/>
    <property type="match status" value="1"/>
</dbReference>
<dbReference type="SMART" id="SM00720">
    <property type="entry name" value="calpain_III"/>
    <property type="match status" value="1"/>
</dbReference>
<organism evidence="9">
    <name type="scientific">Sarcoptes scabiei</name>
    <name type="common">Itch mite</name>
    <name type="synonym">Acarus scabiei</name>
    <dbReference type="NCBI Taxonomy" id="52283"/>
    <lineage>
        <taxon>Eukaryota</taxon>
        <taxon>Metazoa</taxon>
        <taxon>Ecdysozoa</taxon>
        <taxon>Arthropoda</taxon>
        <taxon>Chelicerata</taxon>
        <taxon>Arachnida</taxon>
        <taxon>Acari</taxon>
        <taxon>Acariformes</taxon>
        <taxon>Sarcoptiformes</taxon>
        <taxon>Astigmata</taxon>
        <taxon>Psoroptidia</taxon>
        <taxon>Sarcoptoidea</taxon>
        <taxon>Sarcoptidae</taxon>
        <taxon>Sarcoptinae</taxon>
        <taxon>Sarcoptes</taxon>
    </lineage>
</organism>
<keyword evidence="7" id="KW-0175">Coiled coil</keyword>
<dbReference type="Pfam" id="PF04212">
    <property type="entry name" value="MIT"/>
    <property type="match status" value="2"/>
</dbReference>
<dbReference type="SMART" id="SM00230">
    <property type="entry name" value="CysPc"/>
    <property type="match status" value="1"/>
</dbReference>
<comment type="similarity">
    <text evidence="1">Belongs to the peptidase C2 family.</text>
</comment>
<dbReference type="Pfam" id="PF00648">
    <property type="entry name" value="Peptidase_C2"/>
    <property type="match status" value="1"/>
</dbReference>
<dbReference type="SUPFAM" id="SSF54001">
    <property type="entry name" value="Cysteine proteinases"/>
    <property type="match status" value="1"/>
</dbReference>
<dbReference type="CDD" id="cd00044">
    <property type="entry name" value="CysPc"/>
    <property type="match status" value="1"/>
</dbReference>
<dbReference type="GO" id="GO:0006508">
    <property type="term" value="P:proteolysis"/>
    <property type="evidence" value="ECO:0007669"/>
    <property type="project" value="UniProtKB-KW"/>
</dbReference>
<proteinExistence type="inferred from homology"/>
<dbReference type="SMART" id="SM00745">
    <property type="entry name" value="MIT"/>
    <property type="match status" value="2"/>
</dbReference>
<dbReference type="SUPFAM" id="SSF49758">
    <property type="entry name" value="Calpain large subunit, middle domain (domain III)"/>
    <property type="match status" value="2"/>
</dbReference>
<dbReference type="InterPro" id="IPR022682">
    <property type="entry name" value="Calpain_domain_III"/>
</dbReference>
<dbReference type="EnsemblMetazoa" id="SSS_4081s_mrna">
    <property type="protein sequence ID" value="KAF7492308.1"/>
    <property type="gene ID" value="SSS_4081"/>
</dbReference>